<dbReference type="EMBL" id="CACSLK010020742">
    <property type="protein sequence ID" value="CAA0821428.1"/>
    <property type="molecule type" value="Genomic_DNA"/>
</dbReference>
<feature type="compositionally biased region" description="Low complexity" evidence="1">
    <location>
        <begin position="256"/>
        <end position="269"/>
    </location>
</feature>
<evidence type="ECO:0008006" key="6">
    <source>
        <dbReference type="Google" id="ProtNLM"/>
    </source>
</evidence>
<name>A0A9N7N2W2_STRHE</name>
<feature type="non-terminal residue" evidence="4">
    <location>
        <position position="396"/>
    </location>
</feature>
<evidence type="ECO:0000259" key="2">
    <source>
        <dbReference type="Pfam" id="PF14111"/>
    </source>
</evidence>
<reference evidence="4" key="1">
    <citation type="submission" date="2019-12" db="EMBL/GenBank/DDBJ databases">
        <authorList>
            <person name="Scholes J."/>
        </authorList>
    </citation>
    <scope>NUCLEOTIDE SEQUENCE</scope>
</reference>
<feature type="compositionally biased region" description="Polar residues" evidence="1">
    <location>
        <begin position="270"/>
        <end position="294"/>
    </location>
</feature>
<evidence type="ECO:0000313" key="5">
    <source>
        <dbReference type="Proteomes" id="UP001153555"/>
    </source>
</evidence>
<evidence type="ECO:0000256" key="1">
    <source>
        <dbReference type="SAM" id="MobiDB-lite"/>
    </source>
</evidence>
<feature type="domain" description="Zinc knuckle CX2CX4HX4C" evidence="3">
    <location>
        <begin position="196"/>
        <end position="226"/>
    </location>
</feature>
<protein>
    <recommendedName>
        <fullName evidence="6">CCHC-type domain-containing protein</fullName>
    </recommendedName>
</protein>
<feature type="region of interest" description="Disordered" evidence="1">
    <location>
        <begin position="256"/>
        <end position="318"/>
    </location>
</feature>
<proteinExistence type="predicted"/>
<keyword evidence="5" id="KW-1185">Reference proteome</keyword>
<dbReference type="Pfam" id="PF14111">
    <property type="entry name" value="DUF4283"/>
    <property type="match status" value="1"/>
</dbReference>
<dbReference type="PANTHER" id="PTHR31286:SF178">
    <property type="entry name" value="DUF4283 DOMAIN-CONTAINING PROTEIN"/>
    <property type="match status" value="1"/>
</dbReference>
<feature type="compositionally biased region" description="Basic and acidic residues" evidence="1">
    <location>
        <begin position="386"/>
        <end position="396"/>
    </location>
</feature>
<dbReference type="Pfam" id="PF14392">
    <property type="entry name" value="zf-CCHC_4"/>
    <property type="match status" value="1"/>
</dbReference>
<feature type="compositionally biased region" description="Polar residues" evidence="1">
    <location>
        <begin position="301"/>
        <end position="314"/>
    </location>
</feature>
<evidence type="ECO:0000259" key="3">
    <source>
        <dbReference type="Pfam" id="PF14392"/>
    </source>
</evidence>
<gene>
    <name evidence="4" type="ORF">SHERM_19430</name>
</gene>
<dbReference type="Proteomes" id="UP001153555">
    <property type="component" value="Unassembled WGS sequence"/>
</dbReference>
<feature type="region of interest" description="Disordered" evidence="1">
    <location>
        <begin position="371"/>
        <end position="396"/>
    </location>
</feature>
<feature type="domain" description="DUF4283" evidence="2">
    <location>
        <begin position="38"/>
        <end position="120"/>
    </location>
</feature>
<dbReference type="InterPro" id="IPR025558">
    <property type="entry name" value="DUF4283"/>
</dbReference>
<dbReference type="OrthoDB" id="1748435at2759"/>
<accession>A0A9N7N2W2</accession>
<feature type="non-terminal residue" evidence="4">
    <location>
        <position position="1"/>
    </location>
</feature>
<dbReference type="PANTHER" id="PTHR31286">
    <property type="entry name" value="GLYCINE-RICH CELL WALL STRUCTURAL PROTEIN 1.8-LIKE"/>
    <property type="match status" value="1"/>
</dbReference>
<dbReference type="InterPro" id="IPR025836">
    <property type="entry name" value="Zn_knuckle_CX2CX4HX4C"/>
</dbReference>
<dbReference type="InterPro" id="IPR040256">
    <property type="entry name" value="At4g02000-like"/>
</dbReference>
<dbReference type="AlphaFoldDB" id="A0A9N7N2W2"/>
<organism evidence="4 5">
    <name type="scientific">Striga hermonthica</name>
    <name type="common">Purple witchweed</name>
    <name type="synonym">Buchnera hermonthica</name>
    <dbReference type="NCBI Taxonomy" id="68872"/>
    <lineage>
        <taxon>Eukaryota</taxon>
        <taxon>Viridiplantae</taxon>
        <taxon>Streptophyta</taxon>
        <taxon>Embryophyta</taxon>
        <taxon>Tracheophyta</taxon>
        <taxon>Spermatophyta</taxon>
        <taxon>Magnoliopsida</taxon>
        <taxon>eudicotyledons</taxon>
        <taxon>Gunneridae</taxon>
        <taxon>Pentapetalae</taxon>
        <taxon>asterids</taxon>
        <taxon>lamiids</taxon>
        <taxon>Lamiales</taxon>
        <taxon>Orobanchaceae</taxon>
        <taxon>Buchnereae</taxon>
        <taxon>Striga</taxon>
    </lineage>
</organism>
<comment type="caution">
    <text evidence="4">The sequence shown here is derived from an EMBL/GenBank/DDBJ whole genome shotgun (WGS) entry which is preliminary data.</text>
</comment>
<sequence length="396" mass="44698">QSFIGQDEDLTQRLEVFSLSETENVIIDIAKIDIRYSAEECHKSLFGKIIGDRPVSWMGVKRTMSYIWKLRQPMEVKELAPNFFQFIFQSKEDLERVARGTNWTIDNQFLLLSEWKERLSANHPVFQELPIWVQVYNVPLNWLSTEVGYKIGRVFHRLKNVVVAGAGNHGGKILRLLVTINLAESLPRCATIRLGEEIVKVSFKYEKLVNMCNYCGLIGHLDRSCQRKINDIANSSLRMGQYGDWMKTPEFNQWASTSTSSSQFQSSDSPATPVQASSPPNTSTSQLRESNQFPSADKGTQKSIPQEVQNSTGSKAPPREIILASSSVVPIPLPDEHPTQITMAHHILETFSLVPTQPCSNPGGPQEILMIENSPSKPKTWKRAARKDGRLTRQND</sequence>
<evidence type="ECO:0000313" key="4">
    <source>
        <dbReference type="EMBL" id="CAA0821428.1"/>
    </source>
</evidence>